<dbReference type="InterPro" id="IPR045447">
    <property type="entry name" value="DUF6501"/>
</dbReference>
<proteinExistence type="predicted"/>
<dbReference type="EMBL" id="CP008876">
    <property type="protein sequence ID" value="AIF66587.1"/>
    <property type="molecule type" value="Genomic_DNA"/>
</dbReference>
<name>A0A075LKZ5_9BACI</name>
<dbReference type="HOGENOM" id="CLU_181580_0_0_9"/>
<dbReference type="OrthoDB" id="2428356at2"/>
<dbReference type="KEGG" id="tap:GZ22_08025"/>
<dbReference type="Pfam" id="PF20111">
    <property type="entry name" value="DUF6501"/>
    <property type="match status" value="1"/>
</dbReference>
<sequence>MIHKHWQDTETIKQVECIHTNAKKYVVNTTLTPGKIYDVKNETEEFIFIIDNTNRVGAFRKDYFKEV</sequence>
<accession>A0A075LKZ5</accession>
<gene>
    <name evidence="1" type="ORF">GZ22_08025</name>
</gene>
<reference evidence="1 2" key="1">
    <citation type="submission" date="2014-07" db="EMBL/GenBank/DDBJ databases">
        <title>Complete genome sequence of a moderately halophilic bacterium Terribacillus aidingensis MP602, isolated from Cryptomeria fortunei in Tianmu mountain in China.</title>
        <authorList>
            <person name="Wang Y."/>
            <person name="Lu P."/>
            <person name="Zhang L."/>
        </authorList>
    </citation>
    <scope>NUCLEOTIDE SEQUENCE [LARGE SCALE GENOMIC DNA]</scope>
    <source>
        <strain evidence="1 2">MP602</strain>
    </source>
</reference>
<dbReference type="Proteomes" id="UP000027980">
    <property type="component" value="Chromosome"/>
</dbReference>
<organism evidence="1 2">
    <name type="scientific">Terribacillus saccharophilus</name>
    <dbReference type="NCBI Taxonomy" id="361277"/>
    <lineage>
        <taxon>Bacteria</taxon>
        <taxon>Bacillati</taxon>
        <taxon>Bacillota</taxon>
        <taxon>Bacilli</taxon>
        <taxon>Bacillales</taxon>
        <taxon>Bacillaceae</taxon>
        <taxon>Terribacillus</taxon>
    </lineage>
</organism>
<dbReference type="RefSeq" id="WP_038560785.1">
    <property type="nucleotide sequence ID" value="NZ_CP008876.1"/>
</dbReference>
<evidence type="ECO:0000313" key="2">
    <source>
        <dbReference type="Proteomes" id="UP000027980"/>
    </source>
</evidence>
<dbReference type="GeneID" id="34220957"/>
<protein>
    <submittedName>
        <fullName evidence="1">Uncharacterized protein</fullName>
    </submittedName>
</protein>
<evidence type="ECO:0000313" key="1">
    <source>
        <dbReference type="EMBL" id="AIF66587.1"/>
    </source>
</evidence>
<dbReference type="AlphaFoldDB" id="A0A075LKZ5"/>